<evidence type="ECO:0000259" key="3">
    <source>
        <dbReference type="PROSITE" id="PS51737"/>
    </source>
</evidence>
<dbReference type="Gene3D" id="3.40.50.1390">
    <property type="entry name" value="Resolvase, N-terminal catalytic domain"/>
    <property type="match status" value="1"/>
</dbReference>
<feature type="domain" description="Recombinase" evidence="3">
    <location>
        <begin position="173"/>
        <end position="316"/>
    </location>
</feature>
<dbReference type="InterPro" id="IPR050639">
    <property type="entry name" value="SSR_resolvase"/>
</dbReference>
<dbReference type="InterPro" id="IPR006119">
    <property type="entry name" value="Resolv_N"/>
</dbReference>
<feature type="domain" description="Resolvase/invertase-type recombinase catalytic" evidence="2">
    <location>
        <begin position="15"/>
        <end position="166"/>
    </location>
</feature>
<dbReference type="PANTHER" id="PTHR30461">
    <property type="entry name" value="DNA-INVERTASE FROM LAMBDOID PROPHAGE"/>
    <property type="match status" value="1"/>
</dbReference>
<dbReference type="CDD" id="cd00338">
    <property type="entry name" value="Ser_Recombinase"/>
    <property type="match status" value="1"/>
</dbReference>
<reference evidence="4 5" key="1">
    <citation type="submission" date="2018-07" db="EMBL/GenBank/DDBJ databases">
        <title>Genome sequence of Roseomonas fauriae ATCC 49958.</title>
        <authorList>
            <person name="Sant'Anna F.H."/>
            <person name="Baldani J.I."/>
            <person name="Zilli J.E."/>
            <person name="Reis V.M."/>
            <person name="Hartmann A."/>
            <person name="Cruz L."/>
            <person name="de Souza E.M."/>
            <person name="de Oliveira Pedrosa F."/>
            <person name="Passaglia L.M.P."/>
        </authorList>
    </citation>
    <scope>NUCLEOTIDE SEQUENCE [LARGE SCALE GENOMIC DNA]</scope>
    <source>
        <strain evidence="4 5">ATCC 49958</strain>
    </source>
</reference>
<dbReference type="InterPro" id="IPR036162">
    <property type="entry name" value="Resolvase-like_N_sf"/>
</dbReference>
<evidence type="ECO:0000256" key="1">
    <source>
        <dbReference type="SAM" id="MobiDB-lite"/>
    </source>
</evidence>
<dbReference type="AlphaFoldDB" id="A0A6L3AQM4"/>
<evidence type="ECO:0008006" key="6">
    <source>
        <dbReference type="Google" id="ProtNLM"/>
    </source>
</evidence>
<sequence>MILSPKIEARHQQLQAVVYIRQSTPKQVQSNQESTRRQYQLAERAQVMGWPPSQIRVIDEDLGLSGASSRQRTGFQKLVAAIGLGEVGIILVTEVSRLSRCNSDWHRVIELCGVFRTLIADEDGVYDARDPNDLLLLGVKGTLFAAELHILRGRMRGNLLNKARRGELALRLPVGFRRRPDGVVVQDPDDAVRLAIATVFERFAVLRNARAVQRHFLENRLALPRCAQTGATAGTITWVRPTYQMIQQILTNPAYAGVFVYGRRRRQAVPGDPPTVIDHRIGVTEWDIMVPDVYPGYLTYDAYLANRQALQDNLYNFARKGRGAPREGLALLTGLVICGRCGRRMAVNYGSVYHSYHCRRAQVDYGERQCQSCPVGLLDGVVAAAFLEAVAPVGLEATLAALETLEREREVVNRHWQLRLERARYEVALAQRQYDAVDPDNRLVARELERRWNAALLALETLDSEYALLQRTDLMPLTAAEREEVRRIAADLPGLWRADTTTAVDRKRLLRLAVAAVTVTVDRIARRVDVVLLWMGGATSTHTAPLPPIGLHATTDAAVIARIRDLARGLPDHAIAHELNAQGLRTRTGKDWTYERVFSMRKQYGIATGCPIRTGSLEPRADGRLSAKAVAKRLGISPSLVQIWVQHGILACDQRCPCSKQWIQLTDADIARLDGSAEVGGLPTLTEVAEDMGVERDAVWARVRRGNYIAFRTTRGCGQWEWRLKERSATDEMAPSNAVGGNRHGTEQFG</sequence>
<evidence type="ECO:0000313" key="5">
    <source>
        <dbReference type="Proteomes" id="UP000476837"/>
    </source>
</evidence>
<dbReference type="SMART" id="SM00857">
    <property type="entry name" value="Resolvase"/>
    <property type="match status" value="1"/>
</dbReference>
<proteinExistence type="predicted"/>
<dbReference type="Pfam" id="PF13408">
    <property type="entry name" value="Zn_ribbon_recom"/>
    <property type="match status" value="1"/>
</dbReference>
<dbReference type="PROSITE" id="PS51737">
    <property type="entry name" value="RECOMBINASE_DNA_BIND"/>
    <property type="match status" value="1"/>
</dbReference>
<dbReference type="InterPro" id="IPR011109">
    <property type="entry name" value="DNA_bind_recombinase_dom"/>
</dbReference>
<evidence type="ECO:0000313" key="4">
    <source>
        <dbReference type="EMBL" id="KAA0675931.1"/>
    </source>
</evidence>
<dbReference type="InterPro" id="IPR025827">
    <property type="entry name" value="Zn_ribbon_recom_dom"/>
</dbReference>
<dbReference type="Proteomes" id="UP000476837">
    <property type="component" value="Unassembled WGS sequence"/>
</dbReference>
<dbReference type="EMBL" id="QOKV01000064">
    <property type="protein sequence ID" value="KAA0675931.1"/>
    <property type="molecule type" value="Genomic_DNA"/>
</dbReference>
<dbReference type="Pfam" id="PF07508">
    <property type="entry name" value="Recombinase"/>
    <property type="match status" value="1"/>
</dbReference>
<dbReference type="RefSeq" id="WP_149168384.1">
    <property type="nucleotide sequence ID" value="NZ_QOKV01000064.1"/>
</dbReference>
<evidence type="ECO:0000259" key="2">
    <source>
        <dbReference type="PROSITE" id="PS51736"/>
    </source>
</evidence>
<accession>A0A6L3AQM4</accession>
<dbReference type="PANTHER" id="PTHR30461:SF23">
    <property type="entry name" value="DNA RECOMBINASE-RELATED"/>
    <property type="match status" value="1"/>
</dbReference>
<gene>
    <name evidence="4" type="ORF">DS837_31515</name>
</gene>
<dbReference type="InterPro" id="IPR038109">
    <property type="entry name" value="DNA_bind_recomb_sf"/>
</dbReference>
<organism evidence="4 5">
    <name type="scientific">Azospirillum brasilense</name>
    <dbReference type="NCBI Taxonomy" id="192"/>
    <lineage>
        <taxon>Bacteria</taxon>
        <taxon>Pseudomonadati</taxon>
        <taxon>Pseudomonadota</taxon>
        <taxon>Alphaproteobacteria</taxon>
        <taxon>Rhodospirillales</taxon>
        <taxon>Azospirillaceae</taxon>
        <taxon>Azospirillum</taxon>
    </lineage>
</organism>
<name>A0A6L3AQM4_AZOBR</name>
<comment type="caution">
    <text evidence="4">The sequence shown here is derived from an EMBL/GenBank/DDBJ whole genome shotgun (WGS) entry which is preliminary data.</text>
</comment>
<dbReference type="SUPFAM" id="SSF53041">
    <property type="entry name" value="Resolvase-like"/>
    <property type="match status" value="1"/>
</dbReference>
<protein>
    <recommendedName>
        <fullName evidence="6">Recombinase family protein</fullName>
    </recommendedName>
</protein>
<dbReference type="PROSITE" id="PS51736">
    <property type="entry name" value="RECOMBINASES_3"/>
    <property type="match status" value="1"/>
</dbReference>
<dbReference type="Pfam" id="PF00239">
    <property type="entry name" value="Resolvase"/>
    <property type="match status" value="1"/>
</dbReference>
<dbReference type="GO" id="GO:0000150">
    <property type="term" value="F:DNA strand exchange activity"/>
    <property type="evidence" value="ECO:0007669"/>
    <property type="project" value="InterPro"/>
</dbReference>
<feature type="region of interest" description="Disordered" evidence="1">
    <location>
        <begin position="731"/>
        <end position="750"/>
    </location>
</feature>
<dbReference type="GO" id="GO:0003677">
    <property type="term" value="F:DNA binding"/>
    <property type="evidence" value="ECO:0007669"/>
    <property type="project" value="InterPro"/>
</dbReference>
<dbReference type="Gene3D" id="3.90.1750.20">
    <property type="entry name" value="Putative Large Serine Recombinase, Chain B, Domain 2"/>
    <property type="match status" value="1"/>
</dbReference>